<dbReference type="OrthoDB" id="4261697at2"/>
<accession>A0A0L0KL87</accession>
<name>A0A0L0KL87_9ACTN</name>
<gene>
    <name evidence="1" type="ORF">IQ63_05580</name>
</gene>
<dbReference type="EMBL" id="JPPY01000033">
    <property type="protein sequence ID" value="KND39007.1"/>
    <property type="molecule type" value="Genomic_DNA"/>
</dbReference>
<dbReference type="PATRIC" id="fig|42234.21.peg.1152"/>
<reference evidence="2" key="1">
    <citation type="submission" date="2014-07" db="EMBL/GenBank/DDBJ databases">
        <title>Genome sequencing of plant-pathogenic Streptomyces species.</title>
        <authorList>
            <person name="Harrison J."/>
            <person name="Sapp M."/>
            <person name="Thwaites R."/>
            <person name="Studholme D.J."/>
        </authorList>
    </citation>
    <scope>NUCLEOTIDE SEQUENCE [LARGE SCALE GENOMIC DNA]</scope>
    <source>
        <strain evidence="2">NCPPB 4445</strain>
    </source>
</reference>
<dbReference type="AlphaFoldDB" id="A0A0L0KL87"/>
<evidence type="ECO:0000313" key="2">
    <source>
        <dbReference type="Proteomes" id="UP000037151"/>
    </source>
</evidence>
<dbReference type="Proteomes" id="UP000037151">
    <property type="component" value="Unassembled WGS sequence"/>
</dbReference>
<organism evidence="1 2">
    <name type="scientific">Streptomyces acidiscabies</name>
    <dbReference type="NCBI Taxonomy" id="42234"/>
    <lineage>
        <taxon>Bacteria</taxon>
        <taxon>Bacillati</taxon>
        <taxon>Actinomycetota</taxon>
        <taxon>Actinomycetes</taxon>
        <taxon>Kitasatosporales</taxon>
        <taxon>Streptomycetaceae</taxon>
        <taxon>Streptomyces</taxon>
    </lineage>
</organism>
<protein>
    <submittedName>
        <fullName evidence="1">Uncharacterized protein</fullName>
    </submittedName>
</protein>
<sequence length="128" mass="14010">MTKKFWLIVGCLASAALTFAVVVFLRSPQSGPDVESFRNSKNHAKFCSEAAPLDFSNAEELSAHERTHVIEALSELAPDGIAGEFERVLDWYEHPGGSGRERSNQATVRVGGFIERSCDEINIGGIRT</sequence>
<dbReference type="RefSeq" id="WP_050369645.1">
    <property type="nucleotide sequence ID" value="NZ_KQ257803.1"/>
</dbReference>
<comment type="caution">
    <text evidence="1">The sequence shown here is derived from an EMBL/GenBank/DDBJ whole genome shotgun (WGS) entry which is preliminary data.</text>
</comment>
<evidence type="ECO:0000313" key="1">
    <source>
        <dbReference type="EMBL" id="KND39007.1"/>
    </source>
</evidence>
<proteinExistence type="predicted"/>